<dbReference type="Gene3D" id="1.10.10.10">
    <property type="entry name" value="Winged helix-like DNA-binding domain superfamily/Winged helix DNA-binding domain"/>
    <property type="match status" value="1"/>
</dbReference>
<name>A0ABT4JC26_9RHOB</name>
<gene>
    <name evidence="2" type="ORF">OU682_20780</name>
</gene>
<dbReference type="SUPFAM" id="SSF46785">
    <property type="entry name" value="Winged helix' DNA-binding domain"/>
    <property type="match status" value="1"/>
</dbReference>
<dbReference type="PANTHER" id="PTHR18964:SF149">
    <property type="entry name" value="BIFUNCTIONAL UDP-N-ACETYLGLUCOSAMINE 2-EPIMERASE_N-ACETYLMANNOSAMINE KINASE"/>
    <property type="match status" value="1"/>
</dbReference>
<evidence type="ECO:0000313" key="3">
    <source>
        <dbReference type="Proteomes" id="UP001149822"/>
    </source>
</evidence>
<organism evidence="2 3">
    <name type="scientific">Paracoccus benzoatiresistens</name>
    <dbReference type="NCBI Taxonomy" id="2997341"/>
    <lineage>
        <taxon>Bacteria</taxon>
        <taxon>Pseudomonadati</taxon>
        <taxon>Pseudomonadota</taxon>
        <taxon>Alphaproteobacteria</taxon>
        <taxon>Rhodobacterales</taxon>
        <taxon>Paracoccaceae</taxon>
        <taxon>Paracoccus</taxon>
    </lineage>
</organism>
<comment type="similarity">
    <text evidence="1">Belongs to the ROK (NagC/XylR) family.</text>
</comment>
<sequence length="395" mass="42875">MDAARIDDLINLSNLVRDGKATNRRTIARQLGLRSTTVSELVGELVQHDILIETMARARGKGRPAAVLSFNQQRLGAVFITVTDQRLEASAVDLGLRVIGTLTVAPNRDADNLVLGQCIRQLVRDTAALFARDVQLCAVVCSLSGLLDAKRRTWCVSSRWPNMRNLDLGAELSGFAAPVWLIRNLDAELGGILAREPDMSTEAVLLLHWGHGIGAAYATEGNVVNSTHGRFCEIGHWGLGNGRGVECTCGNRDCLETVASLWSIGTQLAKDVPSIDQSERQFAVALRQVDLGASVVLGTALSEMIRITANLCRLLFPNRVILTGPFVQNPEVYTRFVVALEQAPILRSLDRIRVTLGHESPEAEISGALARPFATAFRNLLEGRELQASKAGLSQ</sequence>
<comment type="caution">
    <text evidence="2">The sequence shown here is derived from an EMBL/GenBank/DDBJ whole genome shotgun (WGS) entry which is preliminary data.</text>
</comment>
<accession>A0ABT4JC26</accession>
<reference evidence="2" key="1">
    <citation type="submission" date="2022-12" db="EMBL/GenBank/DDBJ databases">
        <title>Paracoccus sp. EF6 isolated from a lake water.</title>
        <authorList>
            <person name="Liu H."/>
        </authorList>
    </citation>
    <scope>NUCLEOTIDE SEQUENCE</scope>
    <source>
        <strain evidence="2">EF6</strain>
    </source>
</reference>
<keyword evidence="3" id="KW-1185">Reference proteome</keyword>
<dbReference type="Proteomes" id="UP001149822">
    <property type="component" value="Unassembled WGS sequence"/>
</dbReference>
<dbReference type="Gene3D" id="3.30.420.40">
    <property type="match status" value="2"/>
</dbReference>
<dbReference type="PANTHER" id="PTHR18964">
    <property type="entry name" value="ROK (REPRESSOR, ORF, KINASE) FAMILY"/>
    <property type="match status" value="1"/>
</dbReference>
<dbReference type="InterPro" id="IPR036390">
    <property type="entry name" value="WH_DNA-bd_sf"/>
</dbReference>
<dbReference type="EMBL" id="JAPTYD010000063">
    <property type="protein sequence ID" value="MCZ0964031.1"/>
    <property type="molecule type" value="Genomic_DNA"/>
</dbReference>
<dbReference type="Pfam" id="PF00480">
    <property type="entry name" value="ROK"/>
    <property type="match status" value="1"/>
</dbReference>
<dbReference type="InterPro" id="IPR000600">
    <property type="entry name" value="ROK"/>
</dbReference>
<dbReference type="SUPFAM" id="SSF53067">
    <property type="entry name" value="Actin-like ATPase domain"/>
    <property type="match status" value="1"/>
</dbReference>
<evidence type="ECO:0000313" key="2">
    <source>
        <dbReference type="EMBL" id="MCZ0964031.1"/>
    </source>
</evidence>
<protein>
    <submittedName>
        <fullName evidence="2">ROK family protein</fullName>
    </submittedName>
</protein>
<dbReference type="InterPro" id="IPR043129">
    <property type="entry name" value="ATPase_NBD"/>
</dbReference>
<proteinExistence type="inferred from homology"/>
<dbReference type="InterPro" id="IPR036388">
    <property type="entry name" value="WH-like_DNA-bd_sf"/>
</dbReference>
<evidence type="ECO:0000256" key="1">
    <source>
        <dbReference type="ARBA" id="ARBA00006479"/>
    </source>
</evidence>